<name>A0A1I0EHB7_9BACT</name>
<evidence type="ECO:0000313" key="2">
    <source>
        <dbReference type="Proteomes" id="UP000198697"/>
    </source>
</evidence>
<reference evidence="2" key="1">
    <citation type="submission" date="2016-10" db="EMBL/GenBank/DDBJ databases">
        <authorList>
            <person name="Varghese N."/>
            <person name="Submissions S."/>
        </authorList>
    </citation>
    <scope>NUCLEOTIDE SEQUENCE [LARGE SCALE GENOMIC DNA]</scope>
    <source>
        <strain evidence="2">DSM 15310</strain>
    </source>
</reference>
<dbReference type="OrthoDB" id="882313at2"/>
<dbReference type="RefSeq" id="WP_143069757.1">
    <property type="nucleotide sequence ID" value="NZ_FOHS01000002.1"/>
</dbReference>
<accession>A0A1I0EHB7</accession>
<organism evidence="1 2">
    <name type="scientific">Hymenobacter actinosclerus</name>
    <dbReference type="NCBI Taxonomy" id="82805"/>
    <lineage>
        <taxon>Bacteria</taxon>
        <taxon>Pseudomonadati</taxon>
        <taxon>Bacteroidota</taxon>
        <taxon>Cytophagia</taxon>
        <taxon>Cytophagales</taxon>
        <taxon>Hymenobacteraceae</taxon>
        <taxon>Hymenobacter</taxon>
    </lineage>
</organism>
<dbReference type="EMBL" id="FOHS01000002">
    <property type="protein sequence ID" value="SET44778.1"/>
    <property type="molecule type" value="Genomic_DNA"/>
</dbReference>
<protein>
    <submittedName>
        <fullName evidence="1">Uncharacterized protein</fullName>
    </submittedName>
</protein>
<dbReference type="Proteomes" id="UP000198697">
    <property type="component" value="Unassembled WGS sequence"/>
</dbReference>
<proteinExistence type="predicted"/>
<evidence type="ECO:0000313" key="1">
    <source>
        <dbReference type="EMBL" id="SET44778.1"/>
    </source>
</evidence>
<gene>
    <name evidence="1" type="ORF">SAMN04487998_1852</name>
</gene>
<keyword evidence="2" id="KW-1185">Reference proteome</keyword>
<sequence>MKQVRGFNRKYRQAARAAAVAPPLSVARLQQFQYDYEKAGHGPLRYWCWVSAPLPRPLRQLGAAWLLQTFFQWQKSACQLAEPVYLAIWLTSVDFQEDAQVVAAIQYRISWYENTFGEAVPTGPPLPPEYQSLPGADCLAWTTHRKHAWLAAEDFPHGWPARLLRREHRLHTLEDGRDFLIVPRGWVWVGRPIGELQRERRKSTSS</sequence>
<dbReference type="AlphaFoldDB" id="A0A1I0EHB7"/>